<name>A0A8T2IWF6_9PIPI</name>
<dbReference type="Proteomes" id="UP000812440">
    <property type="component" value="Chromosome 7"/>
</dbReference>
<gene>
    <name evidence="1" type="ORF">GDO86_012757</name>
</gene>
<reference evidence="1" key="1">
    <citation type="thesis" date="2020" institute="ProQuest LLC" country="789 East Eisenhower Parkway, Ann Arbor, MI, USA">
        <title>Comparative Genomics and Chromosome Evolution.</title>
        <authorList>
            <person name="Mudd A.B."/>
        </authorList>
    </citation>
    <scope>NUCLEOTIDE SEQUENCE</scope>
    <source>
        <strain evidence="1">Female2</strain>
        <tissue evidence="1">Blood</tissue>
    </source>
</reference>
<evidence type="ECO:0000313" key="2">
    <source>
        <dbReference type="Proteomes" id="UP000812440"/>
    </source>
</evidence>
<keyword evidence="2" id="KW-1185">Reference proteome</keyword>
<comment type="caution">
    <text evidence="1">The sequence shown here is derived from an EMBL/GenBank/DDBJ whole genome shotgun (WGS) entry which is preliminary data.</text>
</comment>
<accession>A0A8T2IWF6</accession>
<dbReference type="EMBL" id="JAACNH010000008">
    <property type="protein sequence ID" value="KAG8434496.1"/>
    <property type="molecule type" value="Genomic_DNA"/>
</dbReference>
<proteinExistence type="predicted"/>
<protein>
    <submittedName>
        <fullName evidence="1">Uncharacterized protein</fullName>
    </submittedName>
</protein>
<organism evidence="1 2">
    <name type="scientific">Hymenochirus boettgeri</name>
    <name type="common">Congo dwarf clawed frog</name>
    <dbReference type="NCBI Taxonomy" id="247094"/>
    <lineage>
        <taxon>Eukaryota</taxon>
        <taxon>Metazoa</taxon>
        <taxon>Chordata</taxon>
        <taxon>Craniata</taxon>
        <taxon>Vertebrata</taxon>
        <taxon>Euteleostomi</taxon>
        <taxon>Amphibia</taxon>
        <taxon>Batrachia</taxon>
        <taxon>Anura</taxon>
        <taxon>Pipoidea</taxon>
        <taxon>Pipidae</taxon>
        <taxon>Pipinae</taxon>
        <taxon>Hymenochirus</taxon>
    </lineage>
</organism>
<evidence type="ECO:0000313" key="1">
    <source>
        <dbReference type="EMBL" id="KAG8434496.1"/>
    </source>
</evidence>
<dbReference type="AlphaFoldDB" id="A0A8T2IWF6"/>
<sequence length="73" mass="8843">MLDILLKQLVKIQQKQQETFENYSMRIFHQKTFSKMALEVMLAELSMMIDEDLEDIFEYEKLIELGTNENDFY</sequence>
<dbReference type="OrthoDB" id="10016177at2759"/>